<dbReference type="RefSeq" id="WP_167071196.1">
    <property type="nucleotide sequence ID" value="NZ_JAAOZC010000001.1"/>
</dbReference>
<keyword evidence="2 5" id="KW-0812">Transmembrane</keyword>
<comment type="subcellular location">
    <subcellularLocation>
        <location evidence="5">Cell membrane</location>
        <topology evidence="5">Multi-pass membrane protein</topology>
    </subcellularLocation>
    <subcellularLocation>
        <location evidence="1">Membrane</location>
        <topology evidence="1">Multi-pass membrane protein</topology>
    </subcellularLocation>
</comment>
<sequence length="259" mass="27023">MDWLYPLAGAFVGLAVGLTGVGGGSLMAPILILLFGVTPATAVGTDLWFAALTKTVGGVVHQRHGGPDWKIVRLLAIGSLPVSALTVWWLSRADFHQIKSGTIMHGLGAVLVVTAIATLFKAPIHRWATGARTTAIKASPWQPAATIGAGAILGFLVTLTSVGSGALGAAMLLTLYPFRLSARRLVGTDVVHAVPLTFIAGLGHFWIGNVNLTMLGELLLGSIPAVIVGSILTHKLSDTWVRPILAAILVFAGYRLFVA</sequence>
<keyword evidence="5" id="KW-1003">Cell membrane</keyword>
<feature type="transmembrane region" description="Helical" evidence="5">
    <location>
        <begin position="30"/>
        <end position="51"/>
    </location>
</feature>
<comment type="similarity">
    <text evidence="5">Belongs to the 4-toluene sulfonate uptake permease (TSUP) (TC 2.A.102) family.</text>
</comment>
<comment type="caution">
    <text evidence="6">The sequence shown here is derived from an EMBL/GenBank/DDBJ whole genome shotgun (WGS) entry which is preliminary data.</text>
</comment>
<dbReference type="Pfam" id="PF01925">
    <property type="entry name" value="TauE"/>
    <property type="match status" value="1"/>
</dbReference>
<feature type="transmembrane region" description="Helical" evidence="5">
    <location>
        <begin position="71"/>
        <end position="91"/>
    </location>
</feature>
<reference evidence="6 7" key="1">
    <citation type="submission" date="2020-03" db="EMBL/GenBank/DDBJ databases">
        <title>Genomic Encyclopedia of Type Strains, Phase III (KMG-III): the genomes of soil and plant-associated and newly described type strains.</title>
        <authorList>
            <person name="Whitman W."/>
        </authorList>
    </citation>
    <scope>NUCLEOTIDE SEQUENCE [LARGE SCALE GENOMIC DNA]</scope>
    <source>
        <strain evidence="6 7">CECT 8804</strain>
    </source>
</reference>
<dbReference type="PANTHER" id="PTHR43701">
    <property type="entry name" value="MEMBRANE TRANSPORTER PROTEIN MJ0441-RELATED"/>
    <property type="match status" value="1"/>
</dbReference>
<dbReference type="Proteomes" id="UP000727456">
    <property type="component" value="Unassembled WGS sequence"/>
</dbReference>
<name>A0ABX0TNE2_9SPHN</name>
<dbReference type="InterPro" id="IPR051598">
    <property type="entry name" value="TSUP/Inactive_protease-like"/>
</dbReference>
<evidence type="ECO:0000313" key="7">
    <source>
        <dbReference type="Proteomes" id="UP000727456"/>
    </source>
</evidence>
<feature type="transmembrane region" description="Helical" evidence="5">
    <location>
        <begin position="103"/>
        <end position="124"/>
    </location>
</feature>
<feature type="transmembrane region" description="Helical" evidence="5">
    <location>
        <begin position="185"/>
        <end position="207"/>
    </location>
</feature>
<organism evidence="6 7">
    <name type="scientific">Sphingomonas vulcanisoli</name>
    <dbReference type="NCBI Taxonomy" id="1658060"/>
    <lineage>
        <taxon>Bacteria</taxon>
        <taxon>Pseudomonadati</taxon>
        <taxon>Pseudomonadota</taxon>
        <taxon>Alphaproteobacteria</taxon>
        <taxon>Sphingomonadales</taxon>
        <taxon>Sphingomonadaceae</taxon>
        <taxon>Sphingomonas</taxon>
    </lineage>
</organism>
<keyword evidence="3 5" id="KW-1133">Transmembrane helix</keyword>
<feature type="transmembrane region" description="Helical" evidence="5">
    <location>
        <begin position="144"/>
        <end position="173"/>
    </location>
</feature>
<evidence type="ECO:0000256" key="3">
    <source>
        <dbReference type="ARBA" id="ARBA00022989"/>
    </source>
</evidence>
<dbReference type="EMBL" id="JAAOZC010000001">
    <property type="protein sequence ID" value="NIJ06633.1"/>
    <property type="molecule type" value="Genomic_DNA"/>
</dbReference>
<accession>A0ABX0TNE2</accession>
<dbReference type="InterPro" id="IPR002781">
    <property type="entry name" value="TM_pro_TauE-like"/>
</dbReference>
<evidence type="ECO:0000313" key="6">
    <source>
        <dbReference type="EMBL" id="NIJ06633.1"/>
    </source>
</evidence>
<evidence type="ECO:0000256" key="5">
    <source>
        <dbReference type="RuleBase" id="RU363041"/>
    </source>
</evidence>
<feature type="transmembrane region" description="Helical" evidence="5">
    <location>
        <begin position="213"/>
        <end position="233"/>
    </location>
</feature>
<feature type="transmembrane region" description="Helical" evidence="5">
    <location>
        <begin position="240"/>
        <end position="257"/>
    </location>
</feature>
<keyword evidence="4 5" id="KW-0472">Membrane</keyword>
<feature type="transmembrane region" description="Helical" evidence="5">
    <location>
        <begin position="6"/>
        <end position="23"/>
    </location>
</feature>
<dbReference type="PANTHER" id="PTHR43701:SF2">
    <property type="entry name" value="MEMBRANE TRANSPORTER PROTEIN YJNA-RELATED"/>
    <property type="match status" value="1"/>
</dbReference>
<evidence type="ECO:0000256" key="4">
    <source>
        <dbReference type="ARBA" id="ARBA00023136"/>
    </source>
</evidence>
<gene>
    <name evidence="6" type="ORF">FHS31_000215</name>
</gene>
<evidence type="ECO:0000256" key="1">
    <source>
        <dbReference type="ARBA" id="ARBA00004141"/>
    </source>
</evidence>
<keyword evidence="7" id="KW-1185">Reference proteome</keyword>
<protein>
    <recommendedName>
        <fullName evidence="5">Probable membrane transporter protein</fullName>
    </recommendedName>
</protein>
<evidence type="ECO:0000256" key="2">
    <source>
        <dbReference type="ARBA" id="ARBA00022692"/>
    </source>
</evidence>
<proteinExistence type="inferred from homology"/>